<dbReference type="AlphaFoldDB" id="A0A4V1ERL2"/>
<dbReference type="PANTHER" id="PTHR43255:SF1">
    <property type="entry name" value="IRON-SULFUR-BINDING OXIDOREDUCTASE FADF-RELATED"/>
    <property type="match status" value="1"/>
</dbReference>
<accession>A0A4V1ERL2</accession>
<reference evidence="7 8" key="2">
    <citation type="submission" date="2019-05" db="EMBL/GenBank/DDBJ databases">
        <authorList>
            <person name="Suflita J.M."/>
            <person name="Marks C.R."/>
        </authorList>
    </citation>
    <scope>NUCLEOTIDE SEQUENCE [LARGE SCALE GENOMIC DNA]</scope>
    <source>
        <strain evidence="7 8">ALDC</strain>
    </source>
</reference>
<keyword evidence="5" id="KW-0411">Iron-sulfur</keyword>
<evidence type="ECO:0000256" key="3">
    <source>
        <dbReference type="ARBA" id="ARBA00023002"/>
    </source>
</evidence>
<dbReference type="InterPro" id="IPR009051">
    <property type="entry name" value="Helical_ferredxn"/>
</dbReference>
<proteinExistence type="predicted"/>
<dbReference type="KEGG" id="dax:FDQ92_07510"/>
<feature type="domain" description="4Fe-4S ferredoxin-type" evidence="6">
    <location>
        <begin position="27"/>
        <end position="88"/>
    </location>
</feature>
<keyword evidence="2" id="KW-0479">Metal-binding</keyword>
<dbReference type="PANTHER" id="PTHR43255">
    <property type="entry name" value="IRON-SULFUR-BINDING OXIDOREDUCTASE FADF-RELATED-RELATED"/>
    <property type="match status" value="1"/>
</dbReference>
<dbReference type="GO" id="GO:0051539">
    <property type="term" value="F:4 iron, 4 sulfur cluster binding"/>
    <property type="evidence" value="ECO:0007669"/>
    <property type="project" value="UniProtKB-KW"/>
</dbReference>
<evidence type="ECO:0000256" key="5">
    <source>
        <dbReference type="ARBA" id="ARBA00023014"/>
    </source>
</evidence>
<evidence type="ECO:0000259" key="6">
    <source>
        <dbReference type="Pfam" id="PF13183"/>
    </source>
</evidence>
<dbReference type="InterPro" id="IPR051460">
    <property type="entry name" value="HdrC_iron-sulfur_subunit"/>
</dbReference>
<organism evidence="7 8">
    <name type="scientific">Desulfoglaeba alkanexedens ALDC</name>
    <dbReference type="NCBI Taxonomy" id="980445"/>
    <lineage>
        <taxon>Bacteria</taxon>
        <taxon>Pseudomonadati</taxon>
        <taxon>Thermodesulfobacteriota</taxon>
        <taxon>Syntrophobacteria</taxon>
        <taxon>Syntrophobacterales</taxon>
        <taxon>Syntrophobacteraceae</taxon>
        <taxon>Desulfoglaeba</taxon>
    </lineage>
</organism>
<dbReference type="Pfam" id="PF13183">
    <property type="entry name" value="Fer4_8"/>
    <property type="match status" value="1"/>
</dbReference>
<keyword evidence="8" id="KW-1185">Reference proteome</keyword>
<dbReference type="EMBL" id="CP040098">
    <property type="protein sequence ID" value="QCQ22031.1"/>
    <property type="molecule type" value="Genomic_DNA"/>
</dbReference>
<dbReference type="InterPro" id="IPR017896">
    <property type="entry name" value="4Fe4S_Fe-S-bd"/>
</dbReference>
<evidence type="ECO:0000256" key="4">
    <source>
        <dbReference type="ARBA" id="ARBA00023004"/>
    </source>
</evidence>
<name>A0A4V1ERL2_9BACT</name>
<dbReference type="GO" id="GO:0016491">
    <property type="term" value="F:oxidoreductase activity"/>
    <property type="evidence" value="ECO:0007669"/>
    <property type="project" value="UniProtKB-KW"/>
</dbReference>
<keyword evidence="4" id="KW-0408">Iron</keyword>
<reference evidence="7 8" key="1">
    <citation type="submission" date="2019-05" db="EMBL/GenBank/DDBJ databases">
        <title>The Complete Genome Sequence of the n-alkane-degrading Desulfoglaeba alkanexedens ALDC reveals multiple alkylsuccinate synthase gene clusters.</title>
        <authorList>
            <person name="Callaghan A.V."/>
            <person name="Davidova I.A."/>
            <person name="Duncan K.E."/>
            <person name="Morris B."/>
            <person name="McInerney M.J."/>
        </authorList>
    </citation>
    <scope>NUCLEOTIDE SEQUENCE [LARGE SCALE GENOMIC DNA]</scope>
    <source>
        <strain evidence="7 8">ALDC</strain>
    </source>
</reference>
<gene>
    <name evidence="7" type="ORF">FDQ92_07510</name>
</gene>
<dbReference type="PROSITE" id="PS00198">
    <property type="entry name" value="4FE4S_FER_1"/>
    <property type="match status" value="1"/>
</dbReference>
<dbReference type="RefSeq" id="WP_137424000.1">
    <property type="nucleotide sequence ID" value="NZ_CP040098.1"/>
</dbReference>
<keyword evidence="1" id="KW-0004">4Fe-4S</keyword>
<dbReference type="Proteomes" id="UP000298602">
    <property type="component" value="Chromosome"/>
</dbReference>
<dbReference type="OrthoDB" id="9769677at2"/>
<dbReference type="GO" id="GO:0005886">
    <property type="term" value="C:plasma membrane"/>
    <property type="evidence" value="ECO:0007669"/>
    <property type="project" value="TreeGrafter"/>
</dbReference>
<dbReference type="GO" id="GO:0046872">
    <property type="term" value="F:metal ion binding"/>
    <property type="evidence" value="ECO:0007669"/>
    <property type="project" value="UniProtKB-KW"/>
</dbReference>
<dbReference type="InterPro" id="IPR017900">
    <property type="entry name" value="4Fe4S_Fe_S_CS"/>
</dbReference>
<sequence>MEQTAAAPLEVYFDLAEKVRDATGITVTACYQCRKCTNGCPLTFAMDYYPDQIVRLLLLGREEEVLHSATIWVCSSCETCTTRCPNDIDIAGLMDHLKSEAHRRGIVRPKGNPTYAFHKVFLDDIARRGRVFESGLLNRYLLKSGEWKAKLETGTLWGDLRLGWALFSRRRLPLFPHGVMNKQEIRSLIEEEPGAAETEGDENT</sequence>
<protein>
    <submittedName>
        <fullName evidence="7">4Fe-4S dicluster domain-containing protein</fullName>
    </submittedName>
</protein>
<dbReference type="SUPFAM" id="SSF46548">
    <property type="entry name" value="alpha-helical ferredoxin"/>
    <property type="match status" value="1"/>
</dbReference>
<evidence type="ECO:0000313" key="7">
    <source>
        <dbReference type="EMBL" id="QCQ22031.1"/>
    </source>
</evidence>
<evidence type="ECO:0000313" key="8">
    <source>
        <dbReference type="Proteomes" id="UP000298602"/>
    </source>
</evidence>
<keyword evidence="3" id="KW-0560">Oxidoreductase</keyword>
<dbReference type="Gene3D" id="1.10.1060.10">
    <property type="entry name" value="Alpha-helical ferredoxin"/>
    <property type="match status" value="1"/>
</dbReference>
<evidence type="ECO:0000256" key="1">
    <source>
        <dbReference type="ARBA" id="ARBA00022485"/>
    </source>
</evidence>
<evidence type="ECO:0000256" key="2">
    <source>
        <dbReference type="ARBA" id="ARBA00022723"/>
    </source>
</evidence>